<dbReference type="PANTHER" id="PTHR12435">
    <property type="match status" value="1"/>
</dbReference>
<evidence type="ECO:0000256" key="2">
    <source>
        <dbReference type="ARBA" id="ARBA00022840"/>
    </source>
</evidence>
<keyword evidence="2" id="KW-0067">ATP-binding</keyword>
<dbReference type="InterPro" id="IPR013641">
    <property type="entry name" value="KTI12/PSTK"/>
</dbReference>
<evidence type="ECO:0000256" key="1">
    <source>
        <dbReference type="ARBA" id="ARBA00022741"/>
    </source>
</evidence>
<dbReference type="InterPro" id="IPR027417">
    <property type="entry name" value="P-loop_NTPase"/>
</dbReference>
<keyword evidence="5" id="KW-1185">Reference proteome</keyword>
<dbReference type="GO" id="GO:0005524">
    <property type="term" value="F:ATP binding"/>
    <property type="evidence" value="ECO:0007669"/>
    <property type="project" value="UniProtKB-KW"/>
</dbReference>
<name>A0A7E4W996_PANRE</name>
<keyword evidence="1" id="KW-0547">Nucleotide-binding</keyword>
<proteinExistence type="inferred from homology"/>
<dbReference type="AlphaFoldDB" id="A0A7E4W996"/>
<reference evidence="6" key="2">
    <citation type="submission" date="2020-10" db="UniProtKB">
        <authorList>
            <consortium name="WormBaseParasite"/>
        </authorList>
    </citation>
    <scope>IDENTIFICATION</scope>
</reference>
<evidence type="ECO:0000256" key="4">
    <source>
        <dbReference type="ARBA" id="ARBA00026170"/>
    </source>
</evidence>
<dbReference type="Pfam" id="PF08433">
    <property type="entry name" value="KTI12"/>
    <property type="match status" value="1"/>
</dbReference>
<reference evidence="5" key="1">
    <citation type="journal article" date="2013" name="Genetics">
        <title>The draft genome and transcriptome of Panagrellus redivivus are shaped by the harsh demands of a free-living lifestyle.</title>
        <authorList>
            <person name="Srinivasan J."/>
            <person name="Dillman A.R."/>
            <person name="Macchietto M.G."/>
            <person name="Heikkinen L."/>
            <person name="Lakso M."/>
            <person name="Fracchia K.M."/>
            <person name="Antoshechkin I."/>
            <person name="Mortazavi A."/>
            <person name="Wong G."/>
            <person name="Sternberg P.W."/>
        </authorList>
    </citation>
    <scope>NUCLEOTIDE SEQUENCE [LARGE SCALE GENOMIC DNA]</scope>
    <source>
        <strain evidence="5">MT8872</strain>
    </source>
</reference>
<organism evidence="5 6">
    <name type="scientific">Panagrellus redivivus</name>
    <name type="common">Microworm</name>
    <dbReference type="NCBI Taxonomy" id="6233"/>
    <lineage>
        <taxon>Eukaryota</taxon>
        <taxon>Metazoa</taxon>
        <taxon>Ecdysozoa</taxon>
        <taxon>Nematoda</taxon>
        <taxon>Chromadorea</taxon>
        <taxon>Rhabditida</taxon>
        <taxon>Tylenchina</taxon>
        <taxon>Panagrolaimomorpha</taxon>
        <taxon>Panagrolaimoidea</taxon>
        <taxon>Panagrolaimidae</taxon>
        <taxon>Panagrellus</taxon>
    </lineage>
</organism>
<accession>A0A7E4W996</accession>
<comment type="similarity">
    <text evidence="3">Belongs to the KTI12 family.</text>
</comment>
<dbReference type="SUPFAM" id="SSF52540">
    <property type="entry name" value="P-loop containing nucleoside triphosphate hydrolases"/>
    <property type="match status" value="1"/>
</dbReference>
<dbReference type="Proteomes" id="UP000492821">
    <property type="component" value="Unassembled WGS sequence"/>
</dbReference>
<sequence length="277" mass="31379">MPLLLVTGLPSSGKSTVIDRIASYLSANGLSVNILREAECQGFERKKYNDSKLEKQWRASIRRDTGRLLSGNDSVLIVDALNYVKGYRYELFIQAKNLSHPYAVVFVNADVAMCHKLNEESGAYEPSKIDELAERFETPIGTNRWDSPLFTINITPEALPRDVDIEFSSISESLSKYAKLKPNPCTIAPVEHSVADLNQVEKRVHEMTKEYFDKQRNAVFGDLLMLSHVKTGVPFKKHRSLAEMGRLRTQFMNLMKQRKITDLDSIGLLYVDFLSTA</sequence>
<dbReference type="WBParaSite" id="Pan_g8892.t1">
    <property type="protein sequence ID" value="Pan_g8892.t1"/>
    <property type="gene ID" value="Pan_g8892"/>
</dbReference>
<evidence type="ECO:0000313" key="6">
    <source>
        <dbReference type="WBParaSite" id="Pan_g8892.t1"/>
    </source>
</evidence>
<dbReference type="Gene3D" id="3.40.50.300">
    <property type="entry name" value="P-loop containing nucleotide triphosphate hydrolases"/>
    <property type="match status" value="1"/>
</dbReference>
<evidence type="ECO:0000256" key="3">
    <source>
        <dbReference type="ARBA" id="ARBA00025768"/>
    </source>
</evidence>
<protein>
    <recommendedName>
        <fullName evidence="4">Protein KTI12 homolog</fullName>
    </recommendedName>
</protein>
<evidence type="ECO:0000313" key="5">
    <source>
        <dbReference type="Proteomes" id="UP000492821"/>
    </source>
</evidence>